<dbReference type="InterPro" id="IPR007138">
    <property type="entry name" value="ABM_dom"/>
</dbReference>
<keyword evidence="2" id="KW-0503">Monooxygenase</keyword>
<organism evidence="2 3">
    <name type="scientific">Haloglomus irregulare</name>
    <dbReference type="NCBI Taxonomy" id="2234134"/>
    <lineage>
        <taxon>Archaea</taxon>
        <taxon>Methanobacteriati</taxon>
        <taxon>Methanobacteriota</taxon>
        <taxon>Stenosarchaea group</taxon>
        <taxon>Halobacteria</taxon>
        <taxon>Halobacteriales</taxon>
        <taxon>Natronomonadaceae</taxon>
        <taxon>Haloglomus</taxon>
    </lineage>
</organism>
<dbReference type="PANTHER" id="PTHR33336:SF15">
    <property type="entry name" value="ABM DOMAIN-CONTAINING PROTEIN"/>
    <property type="match status" value="1"/>
</dbReference>
<dbReference type="Proteomes" id="UP000319894">
    <property type="component" value="Unassembled WGS sequence"/>
</dbReference>
<keyword evidence="3" id="KW-1185">Reference proteome</keyword>
<evidence type="ECO:0000313" key="2">
    <source>
        <dbReference type="EMBL" id="TSD09810.1"/>
    </source>
</evidence>
<dbReference type="AlphaFoldDB" id="A0A554MYF8"/>
<evidence type="ECO:0000313" key="3">
    <source>
        <dbReference type="Proteomes" id="UP000319894"/>
    </source>
</evidence>
<name>A0A554MYF8_9EURY</name>
<dbReference type="EMBL" id="QMDX01000010">
    <property type="protein sequence ID" value="TSD09810.1"/>
    <property type="molecule type" value="Genomic_DNA"/>
</dbReference>
<dbReference type="Pfam" id="PF03992">
    <property type="entry name" value="ABM"/>
    <property type="match status" value="1"/>
</dbReference>
<dbReference type="PANTHER" id="PTHR33336">
    <property type="entry name" value="QUINOL MONOOXYGENASE YGIN-RELATED"/>
    <property type="match status" value="1"/>
</dbReference>
<accession>A0A554MYF8</accession>
<protein>
    <submittedName>
        <fullName evidence="2">Antibiotic biosynthesis monooxygenase</fullName>
    </submittedName>
</protein>
<gene>
    <name evidence="2" type="ORF">DP107_14245</name>
</gene>
<dbReference type="InParanoid" id="A0A554MYF8"/>
<comment type="caution">
    <text evidence="2">The sequence shown here is derived from an EMBL/GenBank/DDBJ whole genome shotgun (WGS) entry which is preliminary data.</text>
</comment>
<reference evidence="2 3" key="1">
    <citation type="submission" date="2018-06" db="EMBL/GenBank/DDBJ databases">
        <title>Natronomonas sp. F16-60 a new haloarchaeon isolated from a solar saltern of Isla Cristina, Huelva, Spain.</title>
        <authorList>
            <person name="Duran-Viseras A."/>
            <person name="Sanchez-Porro C."/>
            <person name="Ventosa A."/>
        </authorList>
    </citation>
    <scope>NUCLEOTIDE SEQUENCE [LARGE SCALE GENOMIC DNA]</scope>
    <source>
        <strain evidence="2 3">F16-60</strain>
    </source>
</reference>
<dbReference type="OrthoDB" id="8931at2157"/>
<dbReference type="Gene3D" id="3.30.70.100">
    <property type="match status" value="1"/>
</dbReference>
<dbReference type="InterPro" id="IPR011008">
    <property type="entry name" value="Dimeric_a/b-barrel"/>
</dbReference>
<feature type="domain" description="ABM" evidence="1">
    <location>
        <begin position="2"/>
        <end position="91"/>
    </location>
</feature>
<sequence>MIVLNASIPIDPDSHETAVEAATELAERSREEDGVIDYRVALDIEDDATLRVFEQYEDDAAVQSHMGSDHFEAFQGRIPEFVAGDVELHRFDVSEKSRMM</sequence>
<dbReference type="GO" id="GO:0004497">
    <property type="term" value="F:monooxygenase activity"/>
    <property type="evidence" value="ECO:0007669"/>
    <property type="project" value="UniProtKB-KW"/>
</dbReference>
<evidence type="ECO:0000259" key="1">
    <source>
        <dbReference type="PROSITE" id="PS51725"/>
    </source>
</evidence>
<keyword evidence="2" id="KW-0560">Oxidoreductase</keyword>
<dbReference type="InterPro" id="IPR050744">
    <property type="entry name" value="AI-2_Isomerase_LsrG"/>
</dbReference>
<dbReference type="RefSeq" id="WP_144262816.1">
    <property type="nucleotide sequence ID" value="NZ_QMDX01000010.1"/>
</dbReference>
<dbReference type="PROSITE" id="PS51725">
    <property type="entry name" value="ABM"/>
    <property type="match status" value="1"/>
</dbReference>
<proteinExistence type="predicted"/>
<dbReference type="SUPFAM" id="SSF54909">
    <property type="entry name" value="Dimeric alpha+beta barrel"/>
    <property type="match status" value="1"/>
</dbReference>